<feature type="domain" description="Phage tail tape measure protein" evidence="3">
    <location>
        <begin position="102"/>
        <end position="295"/>
    </location>
</feature>
<dbReference type="EMBL" id="MEWG01000046">
    <property type="protein sequence ID" value="OGC76301.1"/>
    <property type="molecule type" value="Genomic_DNA"/>
</dbReference>
<keyword evidence="2" id="KW-1133">Transmembrane helix</keyword>
<dbReference type="Proteomes" id="UP000176815">
    <property type="component" value="Unassembled WGS sequence"/>
</dbReference>
<proteinExistence type="predicted"/>
<sequence>MKNFDLSFIMKLVDRFSSPLKQSMHNFNKFMDQVKKSDTVMMKFSDNMKDIGQKASLYLTAPIVLAGGMAVKTAISFESAWTGVVKTVDASKEELDSMKKSLEALARVTPIPQEDIMRIAEAAGQLNIKTQFIPGFTRAMAALAATTNLTVESGSDALARFANVMQMPQDQFERLASTLARLDVNAQTSASEIMNMATYFAGSAALIKMTESQTLGLAAALSSLGIRAELGGGAMSRFIMELGKEIGTGSKRMRAFAKISNSSVKDFEKLWKKDALEAILKFAKGLDGLNKSGKNVSAILDAMKFDGVRLAETLLKMAEGGDLVREIITTGNKEWEKQGELVKQTGLRYGTTESKLQIFINRVKQLSAAFGDELLPKLNEVMDGLEPFIEQLKSMDSQTKTSTIKMAALAAAIGPLLVGLAIVTKSLAIIAASPAFALIVASFAGIALQIKNTNDEIDRFTLKIKSFKEFLNFMKTIKGANFFSSPVTMATTAYRASKKLSESLWPNEPGLKSSHSIDGALAQSHSKADVTIRVQAEQGTNAQVEDVKKSSDFGLKILSDYMLGNQLGYGY</sequence>
<organism evidence="4 5">
    <name type="scientific">candidate division WWE3 bacterium RIFOXYD1_FULL_39_9</name>
    <dbReference type="NCBI Taxonomy" id="1802649"/>
    <lineage>
        <taxon>Bacteria</taxon>
        <taxon>Katanobacteria</taxon>
    </lineage>
</organism>
<dbReference type="NCBIfam" id="TIGR01760">
    <property type="entry name" value="tape_meas_TP901"/>
    <property type="match status" value="1"/>
</dbReference>
<feature type="transmembrane region" description="Helical" evidence="2">
    <location>
        <begin position="403"/>
        <end position="423"/>
    </location>
</feature>
<reference evidence="4 5" key="1">
    <citation type="journal article" date="2016" name="Nat. Commun.">
        <title>Thousands of microbial genomes shed light on interconnected biogeochemical processes in an aquifer system.</title>
        <authorList>
            <person name="Anantharaman K."/>
            <person name="Brown C.T."/>
            <person name="Hug L.A."/>
            <person name="Sharon I."/>
            <person name="Castelle C.J."/>
            <person name="Probst A.J."/>
            <person name="Thomas B.C."/>
            <person name="Singh A."/>
            <person name="Wilkins M.J."/>
            <person name="Karaoz U."/>
            <person name="Brodie E.L."/>
            <person name="Williams K.H."/>
            <person name="Hubbard S.S."/>
            <person name="Banfield J.F."/>
        </authorList>
    </citation>
    <scope>NUCLEOTIDE SEQUENCE [LARGE SCALE GENOMIC DNA]</scope>
</reference>
<dbReference type="Pfam" id="PF10145">
    <property type="entry name" value="PhageMin_Tail"/>
    <property type="match status" value="1"/>
</dbReference>
<evidence type="ECO:0000256" key="1">
    <source>
        <dbReference type="ARBA" id="ARBA00022612"/>
    </source>
</evidence>
<keyword evidence="2" id="KW-0472">Membrane</keyword>
<gene>
    <name evidence="4" type="ORF">A2619_05800</name>
</gene>
<keyword evidence="2" id="KW-0812">Transmembrane</keyword>
<protein>
    <submittedName>
        <fullName evidence="4">Phage tail tape measure protein</fullName>
    </submittedName>
</protein>
<evidence type="ECO:0000313" key="4">
    <source>
        <dbReference type="EMBL" id="OGC76301.1"/>
    </source>
</evidence>
<dbReference type="PANTHER" id="PTHR37813:SF1">
    <property type="entry name" value="FELS-2 PROPHAGE PROTEIN"/>
    <property type="match status" value="1"/>
</dbReference>
<evidence type="ECO:0000313" key="5">
    <source>
        <dbReference type="Proteomes" id="UP000176815"/>
    </source>
</evidence>
<dbReference type="PANTHER" id="PTHR37813">
    <property type="entry name" value="FELS-2 PROPHAGE PROTEIN"/>
    <property type="match status" value="1"/>
</dbReference>
<evidence type="ECO:0000259" key="3">
    <source>
        <dbReference type="Pfam" id="PF10145"/>
    </source>
</evidence>
<name>A0A1F4X418_UNCKA</name>
<feature type="transmembrane region" description="Helical" evidence="2">
    <location>
        <begin position="429"/>
        <end position="450"/>
    </location>
</feature>
<accession>A0A1F4X418</accession>
<dbReference type="AlphaFoldDB" id="A0A1F4X418"/>
<keyword evidence="1" id="KW-1188">Viral release from host cell</keyword>
<evidence type="ECO:0000256" key="2">
    <source>
        <dbReference type="SAM" id="Phobius"/>
    </source>
</evidence>
<dbReference type="InterPro" id="IPR010090">
    <property type="entry name" value="Phage_tape_meas"/>
</dbReference>
<comment type="caution">
    <text evidence="4">The sequence shown here is derived from an EMBL/GenBank/DDBJ whole genome shotgun (WGS) entry which is preliminary data.</text>
</comment>